<dbReference type="PROSITE" id="PS51318">
    <property type="entry name" value="TAT"/>
    <property type="match status" value="1"/>
</dbReference>
<dbReference type="CDD" id="cd19989">
    <property type="entry name" value="PBP1_SBP-like"/>
    <property type="match status" value="1"/>
</dbReference>
<keyword evidence="6" id="KW-1185">Reference proteome</keyword>
<dbReference type="RefSeq" id="WP_009339775.1">
    <property type="nucleotide sequence ID" value="NZ_CCAZ020000002.1"/>
</dbReference>
<comment type="caution">
    <text evidence="5">The sequence shown here is derived from an EMBL/GenBank/DDBJ whole genome shotgun (WGS) entry which is preliminary data.</text>
</comment>
<evidence type="ECO:0000259" key="4">
    <source>
        <dbReference type="Pfam" id="PF13458"/>
    </source>
</evidence>
<dbReference type="InterPro" id="IPR006311">
    <property type="entry name" value="TAT_signal"/>
</dbReference>
<dbReference type="EMBL" id="CCAZ020000002">
    <property type="protein sequence ID" value="CEG09461.1"/>
    <property type="molecule type" value="Genomic_DNA"/>
</dbReference>
<dbReference type="PANTHER" id="PTHR30483">
    <property type="entry name" value="LEUCINE-SPECIFIC-BINDING PROTEIN"/>
    <property type="match status" value="1"/>
</dbReference>
<dbReference type="OrthoDB" id="7235949at2"/>
<keyword evidence="2" id="KW-0732">Signal</keyword>
<evidence type="ECO:0000313" key="6">
    <source>
        <dbReference type="Proteomes" id="UP000035762"/>
    </source>
</evidence>
<dbReference type="InterPro" id="IPR028081">
    <property type="entry name" value="Leu-bd"/>
</dbReference>
<dbReference type="Pfam" id="PF13458">
    <property type="entry name" value="Peripla_BP_6"/>
    <property type="match status" value="1"/>
</dbReference>
<dbReference type="Gene3D" id="3.40.50.2300">
    <property type="match status" value="2"/>
</dbReference>
<dbReference type="AlphaFoldDB" id="A0A090MQ26"/>
<comment type="similarity">
    <text evidence="1">Belongs to the leucine-binding protein family.</text>
</comment>
<gene>
    <name evidence="5" type="primary">amiC_2</name>
    <name evidence="5" type="ORF">BN961_02887</name>
</gene>
<dbReference type="Proteomes" id="UP000035762">
    <property type="component" value="Unassembled WGS sequence"/>
</dbReference>
<dbReference type="SUPFAM" id="SSF53822">
    <property type="entry name" value="Periplasmic binding protein-like I"/>
    <property type="match status" value="1"/>
</dbReference>
<organism evidence="5 6">
    <name type="scientific">Afipia felis</name>
    <name type="common">Cat scratch disease bacillus</name>
    <dbReference type="NCBI Taxonomy" id="1035"/>
    <lineage>
        <taxon>Bacteria</taxon>
        <taxon>Pseudomonadati</taxon>
        <taxon>Pseudomonadota</taxon>
        <taxon>Alphaproteobacteria</taxon>
        <taxon>Hyphomicrobiales</taxon>
        <taxon>Nitrobacteraceae</taxon>
        <taxon>Afipia</taxon>
    </lineage>
</organism>
<evidence type="ECO:0000313" key="5">
    <source>
        <dbReference type="EMBL" id="CEG09461.1"/>
    </source>
</evidence>
<dbReference type="GO" id="GO:0006865">
    <property type="term" value="P:amino acid transport"/>
    <property type="evidence" value="ECO:0007669"/>
    <property type="project" value="UniProtKB-KW"/>
</dbReference>
<accession>A0A090MQ26</accession>
<reference evidence="5 6" key="1">
    <citation type="journal article" date="2014" name="Genome Announc.">
        <title>Genome Sequence of Afipia felis Strain 76713, Isolated in Hospital Water Using an Amoeba Co-Culture Procedure.</title>
        <authorList>
            <person name="Benamar S."/>
            <person name="La Scola B."/>
            <person name="Croce O."/>
        </authorList>
    </citation>
    <scope>NUCLEOTIDE SEQUENCE [LARGE SCALE GENOMIC DNA]</scope>
    <source>
        <strain evidence="5 6">76713</strain>
    </source>
</reference>
<sequence>MAKKLTRRSFLECALAGGAAAGTANLTIMRDAFAQASGPIVIGHHCDLTGVISSWGVWHDRCARAAVDIINQGGGIAGRKVELATEDTESNPASGARKLRNLIQRANAEFIIGSVHSGVMLAAIPIASELKTIYFSNGEATEATGSKGTRYSFRTGTDTYSIAAASMPWCVENFGKTWSIIYADYAWGQSTNQESRHFIEKAGGKILNSIAVPLDTKDFVPYLAQISADTEVLLPAFIGSLSLGFYTQAKSMGLDKKMKMFSSSASIESIAPDDIQGAAEGVYFFENFPRMLTSKNDEYHKEFNKRLNIDDVDARQIGGTAVMDKSHCWQAWEDIFALKQAIEKSGYKTRKDVEGVIRVLEGMEMKNSLGHPQGDKMIRKEDHAGIMDCYISRVVNGKLTLQKKVSKEDLLKNMPVRHNLSAMPV</sequence>
<evidence type="ECO:0000256" key="3">
    <source>
        <dbReference type="ARBA" id="ARBA00022970"/>
    </source>
</evidence>
<dbReference type="InterPro" id="IPR028082">
    <property type="entry name" value="Peripla_BP_I"/>
</dbReference>
<dbReference type="PANTHER" id="PTHR30483:SF6">
    <property type="entry name" value="PERIPLASMIC BINDING PROTEIN OF ABC TRANSPORTER FOR NATURAL AMINO ACIDS"/>
    <property type="match status" value="1"/>
</dbReference>
<dbReference type="STRING" id="1035.BN961_02887"/>
<evidence type="ECO:0000256" key="2">
    <source>
        <dbReference type="ARBA" id="ARBA00022729"/>
    </source>
</evidence>
<keyword evidence="3" id="KW-0029">Amino-acid transport</keyword>
<protein>
    <submittedName>
        <fullName evidence="5">Aliphatic amidase expression-regulating protein</fullName>
    </submittedName>
</protein>
<name>A0A090MQ26_AFIFE</name>
<keyword evidence="3" id="KW-0813">Transport</keyword>
<dbReference type="InterPro" id="IPR051010">
    <property type="entry name" value="BCAA_transport"/>
</dbReference>
<feature type="domain" description="Leucine-binding protein" evidence="4">
    <location>
        <begin position="39"/>
        <end position="397"/>
    </location>
</feature>
<proteinExistence type="inferred from homology"/>
<evidence type="ECO:0000256" key="1">
    <source>
        <dbReference type="ARBA" id="ARBA00010062"/>
    </source>
</evidence>